<dbReference type="GO" id="GO:0016491">
    <property type="term" value="F:oxidoreductase activity"/>
    <property type="evidence" value="ECO:0007669"/>
    <property type="project" value="UniProtKB-KW"/>
</dbReference>
<dbReference type="Pfam" id="PF01565">
    <property type="entry name" value="FAD_binding_4"/>
    <property type="match status" value="1"/>
</dbReference>
<name>A0AAN9TX43_9PEZI</name>
<comment type="caution">
    <text evidence="4">The sequence shown here is derived from an EMBL/GenBank/DDBJ whole genome shotgun (WGS) entry which is preliminary data.</text>
</comment>
<dbReference type="PANTHER" id="PTHR13878">
    <property type="entry name" value="GULONOLACTONE OXIDASE"/>
    <property type="match status" value="1"/>
</dbReference>
<dbReference type="InterPro" id="IPR036318">
    <property type="entry name" value="FAD-bd_PCMH-like_sf"/>
</dbReference>
<dbReference type="InterPro" id="IPR016166">
    <property type="entry name" value="FAD-bd_PCMH"/>
</dbReference>
<comment type="similarity">
    <text evidence="1">Belongs to the oxygen-dependent FAD-linked oxidoreductase family.</text>
</comment>
<organism evidence="4 5">
    <name type="scientific">Cytospora paraplurivora</name>
    <dbReference type="NCBI Taxonomy" id="2898453"/>
    <lineage>
        <taxon>Eukaryota</taxon>
        <taxon>Fungi</taxon>
        <taxon>Dikarya</taxon>
        <taxon>Ascomycota</taxon>
        <taxon>Pezizomycotina</taxon>
        <taxon>Sordariomycetes</taxon>
        <taxon>Sordariomycetidae</taxon>
        <taxon>Diaporthales</taxon>
        <taxon>Cytosporaceae</taxon>
        <taxon>Cytospora</taxon>
    </lineage>
</organism>
<reference evidence="4 5" key="1">
    <citation type="journal article" date="2023" name="PLoS ONE">
        <title>Cytospora paraplurivora sp. nov. isolated from orchards with fruit tree decline syndrome in Ontario, Canada.</title>
        <authorList>
            <person name="Ilyukhin E."/>
            <person name="Nguyen H.D.T."/>
            <person name="Castle A.J."/>
            <person name="Ellouze W."/>
        </authorList>
    </citation>
    <scope>NUCLEOTIDE SEQUENCE [LARGE SCALE GENOMIC DNA]</scope>
    <source>
        <strain evidence="4 5">FDS-564</strain>
    </source>
</reference>
<evidence type="ECO:0000256" key="2">
    <source>
        <dbReference type="ARBA" id="ARBA00023002"/>
    </source>
</evidence>
<dbReference type="EMBL" id="JAJSPL020000058">
    <property type="protein sequence ID" value="KAK7731044.1"/>
    <property type="molecule type" value="Genomic_DNA"/>
</dbReference>
<protein>
    <recommendedName>
        <fullName evidence="3">FAD-binding PCMH-type domain-containing protein</fullName>
    </recommendedName>
</protein>
<evidence type="ECO:0000313" key="4">
    <source>
        <dbReference type="EMBL" id="KAK7731044.1"/>
    </source>
</evidence>
<dbReference type="PROSITE" id="PS51387">
    <property type="entry name" value="FAD_PCMH"/>
    <property type="match status" value="1"/>
</dbReference>
<dbReference type="InterPro" id="IPR050432">
    <property type="entry name" value="FAD-linked_Oxidoreductases_BP"/>
</dbReference>
<dbReference type="InterPro" id="IPR006094">
    <property type="entry name" value="Oxid_FAD_bind_N"/>
</dbReference>
<gene>
    <name evidence="4" type="ORF">SLS53_008846</name>
</gene>
<feature type="domain" description="FAD-binding PCMH-type" evidence="3">
    <location>
        <begin position="21"/>
        <end position="200"/>
    </location>
</feature>
<dbReference type="SUPFAM" id="SSF56176">
    <property type="entry name" value="FAD-binding/transporter-associated domain-like"/>
    <property type="match status" value="1"/>
</dbReference>
<evidence type="ECO:0000313" key="5">
    <source>
        <dbReference type="Proteomes" id="UP001320245"/>
    </source>
</evidence>
<dbReference type="Pfam" id="PF08031">
    <property type="entry name" value="BBE"/>
    <property type="match status" value="1"/>
</dbReference>
<evidence type="ECO:0000256" key="1">
    <source>
        <dbReference type="ARBA" id="ARBA00005466"/>
    </source>
</evidence>
<keyword evidence="5" id="KW-1185">Reference proteome</keyword>
<accession>A0AAN9TX43</accession>
<dbReference type="InterPro" id="IPR012951">
    <property type="entry name" value="BBE"/>
</dbReference>
<dbReference type="InterPro" id="IPR016169">
    <property type="entry name" value="FAD-bd_PCMH_sub2"/>
</dbReference>
<evidence type="ECO:0000259" key="3">
    <source>
        <dbReference type="PROSITE" id="PS51387"/>
    </source>
</evidence>
<keyword evidence="2" id="KW-0560">Oxidoreductase</keyword>
<dbReference type="PANTHER" id="PTHR13878:SF91">
    <property type="entry name" value="FAD BINDING DOMAIN PROTEIN (AFU_ORTHOLOGUE AFUA_6G12070)-RELATED"/>
    <property type="match status" value="1"/>
</dbReference>
<proteinExistence type="inferred from homology"/>
<sequence>MAAFFANLSCDPFSGRDAQCVVGSYVRYAVNASGASDYVATMAFAKEHNIRLVIRNTGHDYFGKSTGAGALALWTRHLKDITILDYSSEAYTGKAMKMGAGVQAFEAQAAANAQGLVVVEGDCPTMGIAGGYFQGGGASPLASKFGLAVDQVLEWEVATATGDVLTATPSQNPDLYWALSGGGGGTYGAVLSVTIKLHQNAPTAGVTLSFTEPSDKFWVIFRTFLMNLPALLDAEVTAYWVVIPGNTFSMPQTYWLNGTAQDLEKLLQPTLTALKQSGIPHGREASPDCSGLWDMTDIIAAFASRDYPAFQDAYNTMNPDMRITEMNIGGRLIPRSLVASESSAATLASAIKHISSKFGILAGVSMNVGKQPTSPNSAHPYWRESLFLAFLGTMYDRSNFTANIVGQQIVTNDLVPALEAITPDGAAYLNEADMNQPNWQKTFYGPNYPRLLSIKQRYDPDGIFWAKTAVGSEGWEIASDGRLCKV</sequence>
<dbReference type="Gene3D" id="3.30.465.10">
    <property type="match status" value="2"/>
</dbReference>
<dbReference type="Proteomes" id="UP001320245">
    <property type="component" value="Unassembled WGS sequence"/>
</dbReference>
<dbReference type="AlphaFoldDB" id="A0AAN9TX43"/>
<dbReference type="GO" id="GO:0071949">
    <property type="term" value="F:FAD binding"/>
    <property type="evidence" value="ECO:0007669"/>
    <property type="project" value="InterPro"/>
</dbReference>